<accession>A0A450V447</accession>
<evidence type="ECO:0000313" key="2">
    <source>
        <dbReference type="EMBL" id="VFJ99535.1"/>
    </source>
</evidence>
<dbReference type="AlphaFoldDB" id="A0A450V447"/>
<reference evidence="2" key="1">
    <citation type="submission" date="2019-02" db="EMBL/GenBank/DDBJ databases">
        <authorList>
            <person name="Gruber-Vodicka R. H."/>
            <person name="Seah K. B. B."/>
        </authorList>
    </citation>
    <scope>NUCLEOTIDE SEQUENCE</scope>
    <source>
        <strain evidence="2">BECK_M6</strain>
    </source>
</reference>
<proteinExistence type="predicted"/>
<protein>
    <submittedName>
        <fullName evidence="2">Uncharacterized protein</fullName>
    </submittedName>
</protein>
<gene>
    <name evidence="2" type="ORF">BECKLFY1418A_GA0070994_11013</name>
</gene>
<feature type="region of interest" description="Disordered" evidence="1">
    <location>
        <begin position="55"/>
        <end position="81"/>
    </location>
</feature>
<organism evidence="2">
    <name type="scientific">Candidatus Kentrum sp. LFY</name>
    <dbReference type="NCBI Taxonomy" id="2126342"/>
    <lineage>
        <taxon>Bacteria</taxon>
        <taxon>Pseudomonadati</taxon>
        <taxon>Pseudomonadota</taxon>
        <taxon>Gammaproteobacteria</taxon>
        <taxon>Candidatus Kentrum</taxon>
    </lineage>
</organism>
<name>A0A450V447_9GAMM</name>
<sequence length="121" mass="13387">MVRVEASLVFFPRRANRSREGLIEPAHIPSDALVMSENIAIRLGSHVEVGNQIVQGTQNRDHDPTQQNAQDNGHGRLDEGLQSLDGFPNVAIIEIAHILEGGIQCPGTLPHPQHAQHQRWK</sequence>
<evidence type="ECO:0000256" key="1">
    <source>
        <dbReference type="SAM" id="MobiDB-lite"/>
    </source>
</evidence>
<dbReference type="EMBL" id="CAADFH010000101">
    <property type="protein sequence ID" value="VFJ99535.1"/>
    <property type="molecule type" value="Genomic_DNA"/>
</dbReference>